<dbReference type="Proteomes" id="UP000718821">
    <property type="component" value="Unassembled WGS sequence"/>
</dbReference>
<dbReference type="AlphaFoldDB" id="A0A938WXE6"/>
<dbReference type="EMBL" id="JACLYU010000006">
    <property type="protein sequence ID" value="MBM6699611.1"/>
    <property type="molecule type" value="Genomic_DNA"/>
</dbReference>
<gene>
    <name evidence="1" type="ORF">H7U32_04640</name>
</gene>
<reference evidence="1" key="1">
    <citation type="submission" date="2020-08" db="EMBL/GenBank/DDBJ databases">
        <authorList>
            <person name="Cejkova D."/>
            <person name="Kubasova T."/>
            <person name="Jahodarova E."/>
            <person name="Rychlik I."/>
        </authorList>
    </citation>
    <scope>NUCLEOTIDE SEQUENCE</scope>
    <source>
        <strain evidence="1">An836</strain>
    </source>
</reference>
<accession>A0A938WXE6</accession>
<proteinExistence type="predicted"/>
<reference evidence="1" key="2">
    <citation type="journal article" date="2021" name="Sci. Rep.">
        <title>The distribution of antibiotic resistance genes in chicken gut microbiota commensals.</title>
        <authorList>
            <person name="Juricova H."/>
            <person name="Matiasovicova J."/>
            <person name="Kubasova T."/>
            <person name="Cejkova D."/>
            <person name="Rychlik I."/>
        </authorList>
    </citation>
    <scope>NUCLEOTIDE SEQUENCE</scope>
    <source>
        <strain evidence="1">An836</strain>
    </source>
</reference>
<comment type="caution">
    <text evidence="1">The sequence shown here is derived from an EMBL/GenBank/DDBJ whole genome shotgun (WGS) entry which is preliminary data.</text>
</comment>
<keyword evidence="2" id="KW-1185">Reference proteome</keyword>
<dbReference type="RefSeq" id="WP_204468502.1">
    <property type="nucleotide sequence ID" value="NZ_JACLYU010000006.1"/>
</dbReference>
<organism evidence="1 2">
    <name type="scientific">Bifidobacterium pullorum subsp. saeculare</name>
    <dbReference type="NCBI Taxonomy" id="78257"/>
    <lineage>
        <taxon>Bacteria</taxon>
        <taxon>Bacillati</taxon>
        <taxon>Actinomycetota</taxon>
        <taxon>Actinomycetes</taxon>
        <taxon>Bifidobacteriales</taxon>
        <taxon>Bifidobacteriaceae</taxon>
        <taxon>Bifidobacterium</taxon>
    </lineage>
</organism>
<name>A0A938WXE6_9BIFI</name>
<protein>
    <submittedName>
        <fullName evidence="1">Uncharacterized protein</fullName>
    </submittedName>
</protein>
<evidence type="ECO:0000313" key="2">
    <source>
        <dbReference type="Proteomes" id="UP000718821"/>
    </source>
</evidence>
<evidence type="ECO:0000313" key="1">
    <source>
        <dbReference type="EMBL" id="MBM6699611.1"/>
    </source>
</evidence>
<sequence>MSSVTVAPVPKVSAFASALVTGMPVPTACSWRRFETRITSPSITPSADDRCTSAEADTTGALEEAAAPCVITVPADVAAEAAVAEGTSIAMAATLATAERKA</sequence>